<gene>
    <name evidence="2" type="ORF">SAMN05880501_10482</name>
</gene>
<organism evidence="2 3">
    <name type="scientific">Ureibacillus xyleni</name>
    <dbReference type="NCBI Taxonomy" id="614648"/>
    <lineage>
        <taxon>Bacteria</taxon>
        <taxon>Bacillati</taxon>
        <taxon>Bacillota</taxon>
        <taxon>Bacilli</taxon>
        <taxon>Bacillales</taxon>
        <taxon>Caryophanaceae</taxon>
        <taxon>Ureibacillus</taxon>
    </lineage>
</organism>
<keyword evidence="1" id="KW-0175">Coiled coil</keyword>
<protein>
    <submittedName>
        <fullName evidence="2">Spore coat protein W</fullName>
    </submittedName>
</protein>
<evidence type="ECO:0000256" key="1">
    <source>
        <dbReference type="SAM" id="Coils"/>
    </source>
</evidence>
<feature type="coiled-coil region" evidence="1">
    <location>
        <begin position="26"/>
        <end position="65"/>
    </location>
</feature>
<dbReference type="EMBL" id="OBMQ01000004">
    <property type="protein sequence ID" value="SOC05576.1"/>
    <property type="molecule type" value="Genomic_DNA"/>
</dbReference>
<dbReference type="AlphaFoldDB" id="A0A285SEA1"/>
<keyword evidence="2" id="KW-0946">Virion</keyword>
<reference evidence="3" key="1">
    <citation type="submission" date="2017-08" db="EMBL/GenBank/DDBJ databases">
        <authorList>
            <person name="Varghese N."/>
            <person name="Submissions S."/>
        </authorList>
    </citation>
    <scope>NUCLEOTIDE SEQUENCE [LARGE SCALE GENOMIC DNA]</scope>
    <source>
        <strain evidence="3">JC22</strain>
    </source>
</reference>
<evidence type="ECO:0000313" key="3">
    <source>
        <dbReference type="Proteomes" id="UP000219636"/>
    </source>
</evidence>
<dbReference type="Proteomes" id="UP000219636">
    <property type="component" value="Unassembled WGS sequence"/>
</dbReference>
<evidence type="ECO:0000313" key="2">
    <source>
        <dbReference type="EMBL" id="SOC05576.1"/>
    </source>
</evidence>
<accession>A0A285SEA1</accession>
<sequence>MKNVSNENSPKGISYKVVDVLVSNVLQRNGVNIEKAKNKLSDAEKQALKEMVEDLKSQVDEFVKQNTKE</sequence>
<name>A0A285SEA1_9BACL</name>
<keyword evidence="2" id="KW-0167">Capsid protein</keyword>
<keyword evidence="3" id="KW-1185">Reference proteome</keyword>
<proteinExistence type="predicted"/>